<dbReference type="Proteomes" id="UP000425960">
    <property type="component" value="Chromosome"/>
</dbReference>
<feature type="domain" description="Peptidoglycan binding-like" evidence="1">
    <location>
        <begin position="153"/>
        <end position="202"/>
    </location>
</feature>
<dbReference type="RefSeq" id="WP_155325402.1">
    <property type="nucleotide sequence ID" value="NZ_AP021876.1"/>
</dbReference>
<evidence type="ECO:0000259" key="1">
    <source>
        <dbReference type="Pfam" id="PF01471"/>
    </source>
</evidence>
<protein>
    <recommendedName>
        <fullName evidence="1">Peptidoglycan binding-like domain-containing protein</fullName>
    </recommendedName>
</protein>
<dbReference type="AlphaFoldDB" id="A0A5K8A0A6"/>
<dbReference type="Gene3D" id="1.10.101.10">
    <property type="entry name" value="PGBD-like superfamily/PGBD"/>
    <property type="match status" value="1"/>
</dbReference>
<dbReference type="EMBL" id="AP021876">
    <property type="protein sequence ID" value="BBO85947.1"/>
    <property type="molecule type" value="Genomic_DNA"/>
</dbReference>
<organism evidence="2 3">
    <name type="scientific">Desulfosarcina ovata subsp. sediminis</name>
    <dbReference type="NCBI Taxonomy" id="885957"/>
    <lineage>
        <taxon>Bacteria</taxon>
        <taxon>Pseudomonadati</taxon>
        <taxon>Thermodesulfobacteriota</taxon>
        <taxon>Desulfobacteria</taxon>
        <taxon>Desulfobacterales</taxon>
        <taxon>Desulfosarcinaceae</taxon>
        <taxon>Desulfosarcina</taxon>
    </lineage>
</organism>
<proteinExistence type="predicted"/>
<dbReference type="InterPro" id="IPR002477">
    <property type="entry name" value="Peptidoglycan-bd-like"/>
</dbReference>
<gene>
    <name evidence="2" type="ORF">DSCO28_65130</name>
</gene>
<evidence type="ECO:0000313" key="2">
    <source>
        <dbReference type="EMBL" id="BBO85947.1"/>
    </source>
</evidence>
<reference evidence="2 3" key="1">
    <citation type="submission" date="2019-11" db="EMBL/GenBank/DDBJ databases">
        <title>Comparative genomics of hydrocarbon-degrading Desulfosarcina strains.</title>
        <authorList>
            <person name="Watanabe M."/>
            <person name="Kojima H."/>
            <person name="Fukui M."/>
        </authorList>
    </citation>
    <scope>NUCLEOTIDE SEQUENCE [LARGE SCALE GENOMIC DNA]</scope>
    <source>
        <strain evidence="2 3">28bB2T</strain>
    </source>
</reference>
<dbReference type="InterPro" id="IPR036365">
    <property type="entry name" value="PGBD-like_sf"/>
</dbReference>
<dbReference type="SUPFAM" id="SSF47090">
    <property type="entry name" value="PGBD-like"/>
    <property type="match status" value="1"/>
</dbReference>
<dbReference type="Pfam" id="PF01471">
    <property type="entry name" value="PG_binding_1"/>
    <property type="match status" value="1"/>
</dbReference>
<evidence type="ECO:0000313" key="3">
    <source>
        <dbReference type="Proteomes" id="UP000425960"/>
    </source>
</evidence>
<name>A0A5K8A0A6_9BACT</name>
<dbReference type="KEGG" id="dov:DSCO28_65130"/>
<accession>A0A5K8A0A6</accession>
<dbReference type="InterPro" id="IPR036366">
    <property type="entry name" value="PGBDSf"/>
</dbReference>
<sequence>MAYQTVKKGDCTQSISTDHGMTWERVWLDGNNSELRRKRAEPNILMTGDQVYVPDVETKKYDGETEKKHKFHTKGRPARLILRIKRNGKAINGKRYVLIIDGKAHEGETDDEGHIDIIIPPNAMDGQLLLNGGREKYDLILGGLDPLDETTGVQARLFNLGYAPGPIDGIMGPLTEAAVRKFQQQVGATVDSIVGPETRQHLENEYGC</sequence>